<evidence type="ECO:0000256" key="1">
    <source>
        <dbReference type="ARBA" id="ARBA00022737"/>
    </source>
</evidence>
<gene>
    <name evidence="3" type="ORF">IFM89_024792</name>
</gene>
<dbReference type="PANTHER" id="PTHR10627:SF74">
    <property type="entry name" value="OS08G0526500 PROTEIN"/>
    <property type="match status" value="1"/>
</dbReference>
<evidence type="ECO:0000259" key="2">
    <source>
        <dbReference type="Pfam" id="PF00536"/>
    </source>
</evidence>
<reference evidence="3 4" key="1">
    <citation type="submission" date="2020-10" db="EMBL/GenBank/DDBJ databases">
        <title>The Coptis chinensis genome and diversification of protoberbering-type alkaloids.</title>
        <authorList>
            <person name="Wang B."/>
            <person name="Shu S."/>
            <person name="Song C."/>
            <person name="Liu Y."/>
        </authorList>
    </citation>
    <scope>NUCLEOTIDE SEQUENCE [LARGE SCALE GENOMIC DNA]</scope>
    <source>
        <strain evidence="3">HL-2020</strain>
        <tissue evidence="3">Leaf</tissue>
    </source>
</reference>
<dbReference type="Pfam" id="PF00536">
    <property type="entry name" value="SAM_1"/>
    <property type="match status" value="1"/>
</dbReference>
<dbReference type="SUPFAM" id="SSF47769">
    <property type="entry name" value="SAM/Pointed domain"/>
    <property type="match status" value="2"/>
</dbReference>
<dbReference type="InterPro" id="IPR001660">
    <property type="entry name" value="SAM"/>
</dbReference>
<keyword evidence="4" id="KW-1185">Reference proteome</keyword>
<dbReference type="Proteomes" id="UP000631114">
    <property type="component" value="Unassembled WGS sequence"/>
</dbReference>
<dbReference type="Gene3D" id="1.10.150.50">
    <property type="entry name" value="Transcription Factor, Ets-1"/>
    <property type="match status" value="2"/>
</dbReference>
<dbReference type="InterPro" id="IPR013761">
    <property type="entry name" value="SAM/pointed_sf"/>
</dbReference>
<dbReference type="AlphaFoldDB" id="A0A835LNZ0"/>
<dbReference type="PANTHER" id="PTHR10627">
    <property type="entry name" value="SCP160"/>
    <property type="match status" value="1"/>
</dbReference>
<name>A0A835LNZ0_9MAGN</name>
<feature type="domain" description="SAM" evidence="2">
    <location>
        <begin position="47"/>
        <end position="89"/>
    </location>
</feature>
<proteinExistence type="predicted"/>
<evidence type="ECO:0000313" key="4">
    <source>
        <dbReference type="Proteomes" id="UP000631114"/>
    </source>
</evidence>
<accession>A0A835LNZ0</accession>
<organism evidence="3 4">
    <name type="scientific">Coptis chinensis</name>
    <dbReference type="NCBI Taxonomy" id="261450"/>
    <lineage>
        <taxon>Eukaryota</taxon>
        <taxon>Viridiplantae</taxon>
        <taxon>Streptophyta</taxon>
        <taxon>Embryophyta</taxon>
        <taxon>Tracheophyta</taxon>
        <taxon>Spermatophyta</taxon>
        <taxon>Magnoliopsida</taxon>
        <taxon>Ranunculales</taxon>
        <taxon>Ranunculaceae</taxon>
        <taxon>Coptidoideae</taxon>
        <taxon>Coptis</taxon>
    </lineage>
</organism>
<sequence>WRQKHVGKLSRKMFIQNYNLLAEVEGFGQKLVESANGIIDEVEPEGDINKFLKDLNLKEYLVKFNDKEIDMNRLKTMKFDDLKALGVPLAGISLDNLLQSLCLKKYLKMFLDNNNIDINTLKQRNMSDLKALHIPIVRHMQTCSLLPLLLIIVFMGPRMKLLEAIRFLRPAQSEIHTGLEEWCGRPQLVRAFWQGFLSFKLEDLGYTLVPLSCQFGYWVNGCPPVQSFMQVYKYYTSGTLLPFTGKKLSHWLPKSFCLRQA</sequence>
<protein>
    <recommendedName>
        <fullName evidence="2">SAM domain-containing protein</fullName>
    </recommendedName>
</protein>
<comment type="caution">
    <text evidence="3">The sequence shown here is derived from an EMBL/GenBank/DDBJ whole genome shotgun (WGS) entry which is preliminary data.</text>
</comment>
<dbReference type="EMBL" id="JADFTS010000006">
    <property type="protein sequence ID" value="KAF9602035.1"/>
    <property type="molecule type" value="Genomic_DNA"/>
</dbReference>
<keyword evidence="1" id="KW-0677">Repeat</keyword>
<evidence type="ECO:0000313" key="3">
    <source>
        <dbReference type="EMBL" id="KAF9602035.1"/>
    </source>
</evidence>
<feature type="non-terminal residue" evidence="3">
    <location>
        <position position="1"/>
    </location>
</feature>